<keyword evidence="3" id="KW-1185">Reference proteome</keyword>
<protein>
    <recommendedName>
        <fullName evidence="4">Secreted protein</fullName>
    </recommendedName>
</protein>
<name>A0AAV3U8T5_9ALTE</name>
<evidence type="ECO:0000313" key="3">
    <source>
        <dbReference type="Proteomes" id="UP001409585"/>
    </source>
</evidence>
<evidence type="ECO:0000313" key="2">
    <source>
        <dbReference type="EMBL" id="GAA4958329.1"/>
    </source>
</evidence>
<proteinExistence type="predicted"/>
<accession>A0AAV3U8T5</accession>
<gene>
    <name evidence="2" type="ORF">GCM10025791_43680</name>
</gene>
<organism evidence="2 3">
    <name type="scientific">Halioxenophilus aromaticivorans</name>
    <dbReference type="NCBI Taxonomy" id="1306992"/>
    <lineage>
        <taxon>Bacteria</taxon>
        <taxon>Pseudomonadati</taxon>
        <taxon>Pseudomonadota</taxon>
        <taxon>Gammaproteobacteria</taxon>
        <taxon>Alteromonadales</taxon>
        <taxon>Alteromonadaceae</taxon>
        <taxon>Halioxenophilus</taxon>
    </lineage>
</organism>
<evidence type="ECO:0000256" key="1">
    <source>
        <dbReference type="SAM" id="MobiDB-lite"/>
    </source>
</evidence>
<feature type="compositionally biased region" description="Polar residues" evidence="1">
    <location>
        <begin position="65"/>
        <end position="75"/>
    </location>
</feature>
<sequence length="88" mass="9609">MLVPCAAISTACLPLAPWVALTKRREIFPIGEARVTLALFTAAISAQHKATTVRVKEISLPSQRPANVKTRNQKQLAHLARGREHSEA</sequence>
<reference evidence="3" key="1">
    <citation type="journal article" date="2019" name="Int. J. Syst. Evol. Microbiol.">
        <title>The Global Catalogue of Microorganisms (GCM) 10K type strain sequencing project: providing services to taxonomists for standard genome sequencing and annotation.</title>
        <authorList>
            <consortium name="The Broad Institute Genomics Platform"/>
            <consortium name="The Broad Institute Genome Sequencing Center for Infectious Disease"/>
            <person name="Wu L."/>
            <person name="Ma J."/>
        </authorList>
    </citation>
    <scope>NUCLEOTIDE SEQUENCE [LARGE SCALE GENOMIC DNA]</scope>
    <source>
        <strain evidence="3">JCM 19134</strain>
    </source>
</reference>
<dbReference type="Proteomes" id="UP001409585">
    <property type="component" value="Unassembled WGS sequence"/>
</dbReference>
<evidence type="ECO:0008006" key="4">
    <source>
        <dbReference type="Google" id="ProtNLM"/>
    </source>
</evidence>
<comment type="caution">
    <text evidence="2">The sequence shown here is derived from an EMBL/GenBank/DDBJ whole genome shotgun (WGS) entry which is preliminary data.</text>
</comment>
<feature type="region of interest" description="Disordered" evidence="1">
    <location>
        <begin position="65"/>
        <end position="88"/>
    </location>
</feature>
<dbReference type="AlphaFoldDB" id="A0AAV3U8T5"/>
<dbReference type="EMBL" id="BAABLX010000076">
    <property type="protein sequence ID" value="GAA4958329.1"/>
    <property type="molecule type" value="Genomic_DNA"/>
</dbReference>